<dbReference type="Pfam" id="PF09851">
    <property type="entry name" value="SHOCT"/>
    <property type="match status" value="1"/>
</dbReference>
<dbReference type="Proteomes" id="UP000320461">
    <property type="component" value="Unassembled WGS sequence"/>
</dbReference>
<comment type="caution">
    <text evidence="3">The sequence shown here is derived from an EMBL/GenBank/DDBJ whole genome shotgun (WGS) entry which is preliminary data.</text>
</comment>
<organism evidence="3 4">
    <name type="scientific">Cellulomonas gelida</name>
    <dbReference type="NCBI Taxonomy" id="1712"/>
    <lineage>
        <taxon>Bacteria</taxon>
        <taxon>Bacillati</taxon>
        <taxon>Actinomycetota</taxon>
        <taxon>Actinomycetes</taxon>
        <taxon>Micrococcales</taxon>
        <taxon>Cellulomonadaceae</taxon>
        <taxon>Cellulomonas</taxon>
    </lineage>
</organism>
<evidence type="ECO:0000313" key="4">
    <source>
        <dbReference type="Proteomes" id="UP000320461"/>
    </source>
</evidence>
<accession>A0A4Y3KMQ5</accession>
<feature type="domain" description="SHOCT" evidence="2">
    <location>
        <begin position="117"/>
        <end position="142"/>
    </location>
</feature>
<dbReference type="EMBL" id="BJLQ01000043">
    <property type="protein sequence ID" value="GEA85689.1"/>
    <property type="molecule type" value="Genomic_DNA"/>
</dbReference>
<dbReference type="InterPro" id="IPR018649">
    <property type="entry name" value="SHOCT"/>
</dbReference>
<keyword evidence="4" id="KW-1185">Reference proteome</keyword>
<keyword evidence="1" id="KW-0472">Membrane</keyword>
<name>A0A4Y3KMQ5_9CELL</name>
<dbReference type="AlphaFoldDB" id="A0A4Y3KMQ5"/>
<feature type="transmembrane region" description="Helical" evidence="1">
    <location>
        <begin position="57"/>
        <end position="80"/>
    </location>
</feature>
<keyword evidence="1" id="KW-1133">Transmembrane helix</keyword>
<protein>
    <submittedName>
        <fullName evidence="3">Membrane protein</fullName>
    </submittedName>
</protein>
<keyword evidence="1" id="KW-0812">Transmembrane</keyword>
<evidence type="ECO:0000313" key="3">
    <source>
        <dbReference type="EMBL" id="GEA85689.1"/>
    </source>
</evidence>
<gene>
    <name evidence="3" type="ORF">CGE01nite_29400</name>
</gene>
<evidence type="ECO:0000259" key="2">
    <source>
        <dbReference type="Pfam" id="PF09851"/>
    </source>
</evidence>
<sequence>MSGLAAIPAVVPVEGSYDMNFWQWVLILLWWFLFFAYLVILFQILGDLFRDTKLSGWWKAVWIVCLVLFPFLTALVYVIARGSSMAERQAAAVRQAKHDTDSYIREVAGTKSAAEHIADAKALLDSGAITPEEFAQLKAKALA</sequence>
<reference evidence="3 4" key="1">
    <citation type="submission" date="2019-06" db="EMBL/GenBank/DDBJ databases">
        <title>Whole genome shotgun sequence of Cellulomonas gelida NBRC 3748.</title>
        <authorList>
            <person name="Hosoyama A."/>
            <person name="Uohara A."/>
            <person name="Ohji S."/>
            <person name="Ichikawa N."/>
        </authorList>
    </citation>
    <scope>NUCLEOTIDE SEQUENCE [LARGE SCALE GENOMIC DNA]</scope>
    <source>
        <strain evidence="3 4">NBRC 3748</strain>
    </source>
</reference>
<feature type="transmembrane region" description="Helical" evidence="1">
    <location>
        <begin position="21"/>
        <end position="45"/>
    </location>
</feature>
<evidence type="ECO:0000256" key="1">
    <source>
        <dbReference type="SAM" id="Phobius"/>
    </source>
</evidence>
<proteinExistence type="predicted"/>